<reference evidence="1" key="1">
    <citation type="submission" date="2020-08" db="EMBL/GenBank/DDBJ databases">
        <title>Multicomponent nature underlies the extraordinary mechanical properties of spider dragline silk.</title>
        <authorList>
            <person name="Kono N."/>
            <person name="Nakamura H."/>
            <person name="Mori M."/>
            <person name="Yoshida Y."/>
            <person name="Ohtoshi R."/>
            <person name="Malay A.D."/>
            <person name="Moran D.A.P."/>
            <person name="Tomita M."/>
            <person name="Numata K."/>
            <person name="Arakawa K."/>
        </authorList>
    </citation>
    <scope>NUCLEOTIDE SEQUENCE</scope>
</reference>
<organism evidence="1 2">
    <name type="scientific">Nephila pilipes</name>
    <name type="common">Giant wood spider</name>
    <name type="synonym">Nephila maculata</name>
    <dbReference type="NCBI Taxonomy" id="299642"/>
    <lineage>
        <taxon>Eukaryota</taxon>
        <taxon>Metazoa</taxon>
        <taxon>Ecdysozoa</taxon>
        <taxon>Arthropoda</taxon>
        <taxon>Chelicerata</taxon>
        <taxon>Arachnida</taxon>
        <taxon>Araneae</taxon>
        <taxon>Araneomorphae</taxon>
        <taxon>Entelegynae</taxon>
        <taxon>Araneoidea</taxon>
        <taxon>Nephilidae</taxon>
        <taxon>Nephila</taxon>
    </lineage>
</organism>
<accession>A0A8X6NFM5</accession>
<dbReference type="AlphaFoldDB" id="A0A8X6NFM5"/>
<gene>
    <name evidence="1" type="ORF">NPIL_216211</name>
</gene>
<evidence type="ECO:0000313" key="2">
    <source>
        <dbReference type="Proteomes" id="UP000887013"/>
    </source>
</evidence>
<sequence>MGRGRRIEVSTENAFNEQHAASGDLFTIQWPGMDHKLNNFPYALLFFYIEIRLLQDYIYFDQMWLCKPCPKKPNGNMLLYMTVLQHIRQESGFIRCELFRAKEIIIKKKTSILMSTE</sequence>
<protein>
    <submittedName>
        <fullName evidence="1">Uncharacterized protein</fullName>
    </submittedName>
</protein>
<dbReference type="EMBL" id="BMAW01008854">
    <property type="protein sequence ID" value="GFT10768.1"/>
    <property type="molecule type" value="Genomic_DNA"/>
</dbReference>
<keyword evidence="2" id="KW-1185">Reference proteome</keyword>
<proteinExistence type="predicted"/>
<comment type="caution">
    <text evidence="1">The sequence shown here is derived from an EMBL/GenBank/DDBJ whole genome shotgun (WGS) entry which is preliminary data.</text>
</comment>
<name>A0A8X6NFM5_NEPPI</name>
<dbReference type="Proteomes" id="UP000887013">
    <property type="component" value="Unassembled WGS sequence"/>
</dbReference>
<evidence type="ECO:0000313" key="1">
    <source>
        <dbReference type="EMBL" id="GFT10768.1"/>
    </source>
</evidence>